<dbReference type="InterPro" id="IPR013324">
    <property type="entry name" value="RNA_pol_sigma_r3/r4-like"/>
</dbReference>
<reference evidence="7" key="1">
    <citation type="journal article" date="2019" name="Int. J. Syst. Evol. Microbiol.">
        <title>The Global Catalogue of Microorganisms (GCM) 10K type strain sequencing project: providing services to taxonomists for standard genome sequencing and annotation.</title>
        <authorList>
            <consortium name="The Broad Institute Genomics Platform"/>
            <consortium name="The Broad Institute Genome Sequencing Center for Infectious Disease"/>
            <person name="Wu L."/>
            <person name="Ma J."/>
        </authorList>
    </citation>
    <scope>NUCLEOTIDE SEQUENCE [LARGE SCALE GENOMIC DNA]</scope>
    <source>
        <strain evidence="7">KCTC 42248</strain>
    </source>
</reference>
<keyword evidence="2" id="KW-0805">Transcription regulation</keyword>
<evidence type="ECO:0000256" key="2">
    <source>
        <dbReference type="ARBA" id="ARBA00023015"/>
    </source>
</evidence>
<keyword evidence="4" id="KW-0804">Transcription</keyword>
<evidence type="ECO:0000259" key="5">
    <source>
        <dbReference type="Pfam" id="PF08281"/>
    </source>
</evidence>
<dbReference type="InterPro" id="IPR014284">
    <property type="entry name" value="RNA_pol_sigma-70_dom"/>
</dbReference>
<dbReference type="PANTHER" id="PTHR43133">
    <property type="entry name" value="RNA POLYMERASE ECF-TYPE SIGMA FACTO"/>
    <property type="match status" value="1"/>
</dbReference>
<dbReference type="RefSeq" id="WP_380866693.1">
    <property type="nucleotide sequence ID" value="NZ_JBHUMA010000003.1"/>
</dbReference>
<organism evidence="6 7">
    <name type="scientific">Sphingobacterium corticis</name>
    <dbReference type="NCBI Taxonomy" id="1812823"/>
    <lineage>
        <taxon>Bacteria</taxon>
        <taxon>Pseudomonadati</taxon>
        <taxon>Bacteroidota</taxon>
        <taxon>Sphingobacteriia</taxon>
        <taxon>Sphingobacteriales</taxon>
        <taxon>Sphingobacteriaceae</taxon>
        <taxon>Sphingobacterium</taxon>
    </lineage>
</organism>
<evidence type="ECO:0000256" key="3">
    <source>
        <dbReference type="ARBA" id="ARBA00023082"/>
    </source>
</evidence>
<keyword evidence="3" id="KW-0731">Sigma factor</keyword>
<name>A0ABW5NG30_9SPHI</name>
<evidence type="ECO:0000313" key="6">
    <source>
        <dbReference type="EMBL" id="MFD2597493.1"/>
    </source>
</evidence>
<dbReference type="Gene3D" id="1.10.1740.10">
    <property type="match status" value="1"/>
</dbReference>
<evidence type="ECO:0000256" key="4">
    <source>
        <dbReference type="ARBA" id="ARBA00023163"/>
    </source>
</evidence>
<dbReference type="SUPFAM" id="SSF88659">
    <property type="entry name" value="Sigma3 and sigma4 domains of RNA polymerase sigma factors"/>
    <property type="match status" value="1"/>
</dbReference>
<evidence type="ECO:0000313" key="7">
    <source>
        <dbReference type="Proteomes" id="UP001597393"/>
    </source>
</evidence>
<dbReference type="Gene3D" id="1.10.10.10">
    <property type="entry name" value="Winged helix-like DNA-binding domain superfamily/Winged helix DNA-binding domain"/>
    <property type="match status" value="1"/>
</dbReference>
<dbReference type="Pfam" id="PF08281">
    <property type="entry name" value="Sigma70_r4_2"/>
    <property type="match status" value="1"/>
</dbReference>
<comment type="caution">
    <text evidence="6">The sequence shown here is derived from an EMBL/GenBank/DDBJ whole genome shotgun (WGS) entry which is preliminary data.</text>
</comment>
<proteinExistence type="inferred from homology"/>
<sequence>MQNSELTDEELLSLLKNNDHAAFEHIYRRYWKSLFRQLYAKSGNVELAEELTQTIFVSIWERRTSLCVQHLPSYLDAAARFSFINHIRSIAKEIRYADAQKANENSTQEANSLNTLNVEEITSQLHQALNHLPKKTQEVFLMSRMEYQPIKKIAQALQLSEKAVEYHITKSLKTLRIALRDYLTIGAIFTFYHLYEVFSLI</sequence>
<protein>
    <submittedName>
        <fullName evidence="6">RNA polymerase sigma factor</fullName>
    </submittedName>
</protein>
<gene>
    <name evidence="6" type="ORF">ACFSQ3_00905</name>
</gene>
<feature type="domain" description="RNA polymerase sigma factor 70 region 4 type 2" evidence="5">
    <location>
        <begin position="124"/>
        <end position="175"/>
    </location>
</feature>
<dbReference type="NCBIfam" id="TIGR02937">
    <property type="entry name" value="sigma70-ECF"/>
    <property type="match status" value="1"/>
</dbReference>
<dbReference type="Proteomes" id="UP001597393">
    <property type="component" value="Unassembled WGS sequence"/>
</dbReference>
<comment type="similarity">
    <text evidence="1">Belongs to the sigma-70 factor family. ECF subfamily.</text>
</comment>
<evidence type="ECO:0000256" key="1">
    <source>
        <dbReference type="ARBA" id="ARBA00010641"/>
    </source>
</evidence>
<dbReference type="PANTHER" id="PTHR43133:SF46">
    <property type="entry name" value="RNA POLYMERASE SIGMA-70 FACTOR ECF SUBFAMILY"/>
    <property type="match status" value="1"/>
</dbReference>
<dbReference type="SUPFAM" id="SSF88946">
    <property type="entry name" value="Sigma2 domain of RNA polymerase sigma factors"/>
    <property type="match status" value="1"/>
</dbReference>
<dbReference type="EMBL" id="JBHUMA010000003">
    <property type="protein sequence ID" value="MFD2597493.1"/>
    <property type="molecule type" value="Genomic_DNA"/>
</dbReference>
<dbReference type="InterPro" id="IPR039425">
    <property type="entry name" value="RNA_pol_sigma-70-like"/>
</dbReference>
<dbReference type="InterPro" id="IPR013249">
    <property type="entry name" value="RNA_pol_sigma70_r4_t2"/>
</dbReference>
<dbReference type="InterPro" id="IPR013325">
    <property type="entry name" value="RNA_pol_sigma_r2"/>
</dbReference>
<dbReference type="InterPro" id="IPR036388">
    <property type="entry name" value="WH-like_DNA-bd_sf"/>
</dbReference>
<keyword evidence="7" id="KW-1185">Reference proteome</keyword>
<accession>A0ABW5NG30</accession>